<dbReference type="GO" id="GO:0004812">
    <property type="term" value="F:aminoacyl-tRNA ligase activity"/>
    <property type="evidence" value="ECO:0007669"/>
    <property type="project" value="UniProtKB-KW"/>
</dbReference>
<evidence type="ECO:0000256" key="1">
    <source>
        <dbReference type="ARBA" id="ARBA00022723"/>
    </source>
</evidence>
<proteinExistence type="predicted"/>
<name>A0A8H4P5Z4_9HYPO</name>
<dbReference type="EMBL" id="JAADYS010002428">
    <property type="protein sequence ID" value="KAF4458553.1"/>
    <property type="molecule type" value="Genomic_DNA"/>
</dbReference>
<dbReference type="InterPro" id="IPR039723">
    <property type="entry name" value="Vps71/ZNHIT1"/>
</dbReference>
<dbReference type="GO" id="GO:0006338">
    <property type="term" value="P:chromatin remodeling"/>
    <property type="evidence" value="ECO:0007669"/>
    <property type="project" value="InterPro"/>
</dbReference>
<feature type="compositionally biased region" description="Pro residues" evidence="4">
    <location>
        <begin position="165"/>
        <end position="177"/>
    </location>
</feature>
<gene>
    <name evidence="5" type="ORF">FALBO_14710</name>
</gene>
<dbReference type="AlphaFoldDB" id="A0A8H4P5Z4"/>
<keyword evidence="2" id="KW-0863">Zinc-finger</keyword>
<dbReference type="PANTHER" id="PTHR13093">
    <property type="entry name" value="ZINC FINGER HIT DOMAIN CONTAINING PROTEIN 1"/>
    <property type="match status" value="1"/>
</dbReference>
<evidence type="ECO:0000313" key="6">
    <source>
        <dbReference type="Proteomes" id="UP000554235"/>
    </source>
</evidence>
<protein>
    <submittedName>
        <fullName evidence="5">Threonyl-trna synthetase</fullName>
    </submittedName>
</protein>
<evidence type="ECO:0000256" key="2">
    <source>
        <dbReference type="ARBA" id="ARBA00022771"/>
    </source>
</evidence>
<comment type="caution">
    <text evidence="5">The sequence shown here is derived from an EMBL/GenBank/DDBJ whole genome shotgun (WGS) entry which is preliminary data.</text>
</comment>
<accession>A0A8H4P5Z4</accession>
<keyword evidence="5" id="KW-0030">Aminoacyl-tRNA synthetase</keyword>
<keyword evidence="6" id="KW-1185">Reference proteome</keyword>
<feature type="region of interest" description="Disordered" evidence="4">
    <location>
        <begin position="121"/>
        <end position="189"/>
    </location>
</feature>
<evidence type="ECO:0000313" key="5">
    <source>
        <dbReference type="EMBL" id="KAF4458553.1"/>
    </source>
</evidence>
<dbReference type="GO" id="GO:0008270">
    <property type="term" value="F:zinc ion binding"/>
    <property type="evidence" value="ECO:0007669"/>
    <property type="project" value="UniProtKB-KW"/>
</dbReference>
<reference evidence="5 6" key="1">
    <citation type="submission" date="2020-01" db="EMBL/GenBank/DDBJ databases">
        <title>Identification and distribution of gene clusters putatively required for synthesis of sphingolipid metabolism inhibitors in phylogenetically diverse species of the filamentous fungus Fusarium.</title>
        <authorList>
            <person name="Kim H.-S."/>
            <person name="Busman M."/>
            <person name="Brown D.W."/>
            <person name="Divon H."/>
            <person name="Uhlig S."/>
            <person name="Proctor R.H."/>
        </authorList>
    </citation>
    <scope>NUCLEOTIDE SEQUENCE [LARGE SCALE GENOMIC DNA]</scope>
    <source>
        <strain evidence="5 6">NRRL 20459</strain>
    </source>
</reference>
<evidence type="ECO:0000256" key="4">
    <source>
        <dbReference type="SAM" id="MobiDB-lite"/>
    </source>
</evidence>
<dbReference type="Proteomes" id="UP000554235">
    <property type="component" value="Unassembled WGS sequence"/>
</dbReference>
<feature type="compositionally biased region" description="Polar residues" evidence="4">
    <location>
        <begin position="121"/>
        <end position="136"/>
    </location>
</feature>
<keyword evidence="3" id="KW-0862">Zinc</keyword>
<keyword evidence="1" id="KW-0479">Metal-binding</keyword>
<feature type="region of interest" description="Disordered" evidence="4">
    <location>
        <begin position="68"/>
        <end position="90"/>
    </location>
</feature>
<organism evidence="5 6">
    <name type="scientific">Fusarium albosuccineum</name>
    <dbReference type="NCBI Taxonomy" id="1237068"/>
    <lineage>
        <taxon>Eukaryota</taxon>
        <taxon>Fungi</taxon>
        <taxon>Dikarya</taxon>
        <taxon>Ascomycota</taxon>
        <taxon>Pezizomycotina</taxon>
        <taxon>Sordariomycetes</taxon>
        <taxon>Hypocreomycetidae</taxon>
        <taxon>Hypocreales</taxon>
        <taxon>Nectriaceae</taxon>
        <taxon>Fusarium</taxon>
        <taxon>Fusarium decemcellulare species complex</taxon>
    </lineage>
</organism>
<sequence length="247" mass="27089">MNNFGVIELASARTTAAPGWAYVPDNTISRSTAPTNRKRARNVPGLTLSDLTARQDTKVRKEVEALDKDGGRDNTIPLPVKSGRAQGKHTPNVRKILQSQKTFGNHLDDFLAMQALAESNPALSRSNTSGANNKRPSGSRRDTPSSARQPVQDEDTTMADADLPPVLPESSHPPPTPHLGDDDPLLMSRVPEMPSDEELRKLLAHPPLNYGEATGSWNPKYPTRTFCEVCGYWGRAHKEECVTRYGL</sequence>
<keyword evidence="5" id="KW-0436">Ligase</keyword>
<evidence type="ECO:0000256" key="3">
    <source>
        <dbReference type="ARBA" id="ARBA00022833"/>
    </source>
</evidence>
<dbReference type="OrthoDB" id="74807at2759"/>